<dbReference type="Gene3D" id="3.40.50.1820">
    <property type="entry name" value="alpha/beta hydrolase"/>
    <property type="match status" value="1"/>
</dbReference>
<dbReference type="InterPro" id="IPR029058">
    <property type="entry name" value="AB_hydrolase_fold"/>
</dbReference>
<evidence type="ECO:0008006" key="3">
    <source>
        <dbReference type="Google" id="ProtNLM"/>
    </source>
</evidence>
<name>A0ABZ2BRB7_9RHOB</name>
<dbReference type="RefSeq" id="WP_187429844.1">
    <property type="nucleotide sequence ID" value="NZ_CP143423.1"/>
</dbReference>
<dbReference type="PROSITE" id="PS51257">
    <property type="entry name" value="PROKAR_LIPOPROTEIN"/>
    <property type="match status" value="1"/>
</dbReference>
<accession>A0ABZ2BRB7</accession>
<keyword evidence="2" id="KW-1185">Reference proteome</keyword>
<evidence type="ECO:0000313" key="1">
    <source>
        <dbReference type="EMBL" id="WVX47993.1"/>
    </source>
</evidence>
<protein>
    <recommendedName>
        <fullName evidence="3">Alpha/beta hydrolase</fullName>
    </recommendedName>
</protein>
<proteinExistence type="predicted"/>
<reference evidence="2" key="1">
    <citation type="submission" date="2024-01" db="EMBL/GenBank/DDBJ databases">
        <title>Roseobacter fucihabitans sp. nov., isolated from the brown alga Fucus spiralis.</title>
        <authorList>
            <person name="Hahnke S."/>
            <person name="Berger M."/>
            <person name="Schlingloff A."/>
            <person name="Athale I."/>
            <person name="Neumann-Schaal M."/>
            <person name="Adenaya A."/>
            <person name="Poehlein A."/>
            <person name="Daniel R."/>
            <person name="Pertersen J."/>
            <person name="Brinkhoff T."/>
        </authorList>
    </citation>
    <scope>NUCLEOTIDE SEQUENCE [LARGE SCALE GENOMIC DNA]</scope>
    <source>
        <strain evidence="2">B14</strain>
    </source>
</reference>
<sequence length="384" mass="42251">MRFFKILGAFAVLAACSETPLKPQVSTVTETSSNIEFEVVTAFQAKNAGPALAKGVIYYFGGHSDEGPTPEDDNIVQPYLISLNKRGWDVYRANPPIPFRQNRYRQALADSMNVISKNARSNGYKKVVLTGQSFGSWNILLASDEAEFDKFVSIAPACCGLAEKYSGPAWEENMKRIVGHTKESVVPGIIFTFKEDEFYTENVTNAVAAQTYPNVTVVDRPAGFVGHGSAWLQAFDFVYTDCFDKYLSSNASSFSCKTPPIKNLIRNEQDLQNNGYVRVNETTFTSNFVGNTLAGNAFGDTLNMFFPANDSVITEARSGYNKGRSEKSSYSFKGTAICTRSKLLGDGCVALYKRPQSDVYYATDEEGNILFQGEIVAGNPRKLG</sequence>
<dbReference type="SUPFAM" id="SSF53474">
    <property type="entry name" value="alpha/beta-Hydrolases"/>
    <property type="match status" value="1"/>
</dbReference>
<organism evidence="1 2">
    <name type="scientific">Roseobacter fucihabitans</name>
    <dbReference type="NCBI Taxonomy" id="1537242"/>
    <lineage>
        <taxon>Bacteria</taxon>
        <taxon>Pseudomonadati</taxon>
        <taxon>Pseudomonadota</taxon>
        <taxon>Alphaproteobacteria</taxon>
        <taxon>Rhodobacterales</taxon>
        <taxon>Roseobacteraceae</taxon>
        <taxon>Roseobacter</taxon>
    </lineage>
</organism>
<gene>
    <name evidence="1" type="ORF">ROLI_010700</name>
</gene>
<evidence type="ECO:0000313" key="2">
    <source>
        <dbReference type="Proteomes" id="UP001318682"/>
    </source>
</evidence>
<dbReference type="Proteomes" id="UP001318682">
    <property type="component" value="Chromosome"/>
</dbReference>
<dbReference type="EMBL" id="CP143423">
    <property type="protein sequence ID" value="WVX47993.1"/>
    <property type="molecule type" value="Genomic_DNA"/>
</dbReference>